<gene>
    <name evidence="3" type="ORF">HF577_17335</name>
</gene>
<feature type="domain" description="S-adenosylmethionine-dependent methyltransferase Rv2258c-like winged HTH" evidence="2">
    <location>
        <begin position="28"/>
        <end position="100"/>
    </location>
</feature>
<reference evidence="3 4" key="1">
    <citation type="submission" date="2020-04" db="EMBL/GenBank/DDBJ databases">
        <authorList>
            <person name="Klaysubun C."/>
            <person name="Duangmal K."/>
            <person name="Lipun K."/>
        </authorList>
    </citation>
    <scope>NUCLEOTIDE SEQUENCE [LARGE SCALE GENOMIC DNA]</scope>
    <source>
        <strain evidence="3 4">JCM 11839</strain>
    </source>
</reference>
<name>A0ABX1REL7_9PSEU</name>
<dbReference type="InterPro" id="IPR048711">
    <property type="entry name" value="WHD_Rv2258c"/>
</dbReference>
<evidence type="ECO:0000313" key="4">
    <source>
        <dbReference type="Proteomes" id="UP001296706"/>
    </source>
</evidence>
<dbReference type="InterPro" id="IPR029063">
    <property type="entry name" value="SAM-dependent_MTases_sf"/>
</dbReference>
<evidence type="ECO:0000259" key="1">
    <source>
        <dbReference type="Pfam" id="PF13847"/>
    </source>
</evidence>
<keyword evidence="3" id="KW-0808">Transferase</keyword>
<dbReference type="InterPro" id="IPR036388">
    <property type="entry name" value="WH-like_DNA-bd_sf"/>
</dbReference>
<comment type="caution">
    <text evidence="3">The sequence shown here is derived from an EMBL/GenBank/DDBJ whole genome shotgun (WGS) entry which is preliminary data.</text>
</comment>
<dbReference type="InterPro" id="IPR036390">
    <property type="entry name" value="WH_DNA-bd_sf"/>
</dbReference>
<dbReference type="PANTHER" id="PTHR45128">
    <property type="entry name" value="METHYLTRANSFERASE TYPE 11"/>
    <property type="match status" value="1"/>
</dbReference>
<dbReference type="CDD" id="cd02440">
    <property type="entry name" value="AdoMet_MTases"/>
    <property type="match status" value="1"/>
</dbReference>
<sequence length="357" mass="38354">MNNSEATFDNSVMTEFLERVVTEGGAAVAGLTTALGDRLGLYVAMAGAGPLTSGQLAERTGLNERYVREWLAAQVAGEYVRYDAEGDAYLLPDEHAAVLADPDSPTYAVGTFRILGAFYDKEDALAEAFRTGEGVGWQDYSRGLFEGTATLFRPGYVAALVSEWLPALDGVVEKLERGASVADVGCGFGHSTLLMARAFPQSRFRGYDFHGPSIETARRLASEQGLDDRVTFDVATAQDFPGEKYDLITFFDCLHDLGDPGGALRRAEQTLAEDGTCMVVEPNMSGEVVENINPLGRAFTASSVIVCLPAALAQKGPHALGNHPGEETERAIAEEAGLRDWTLAVEGPTNRVYALKR</sequence>
<dbReference type="Gene3D" id="1.10.10.10">
    <property type="entry name" value="Winged helix-like DNA-binding domain superfamily/Winged helix DNA-binding domain"/>
    <property type="match status" value="1"/>
</dbReference>
<dbReference type="GO" id="GO:0008168">
    <property type="term" value="F:methyltransferase activity"/>
    <property type="evidence" value="ECO:0007669"/>
    <property type="project" value="UniProtKB-KW"/>
</dbReference>
<dbReference type="Gene3D" id="3.40.50.150">
    <property type="entry name" value="Vaccinia Virus protein VP39"/>
    <property type="match status" value="1"/>
</dbReference>
<dbReference type="GO" id="GO:0032259">
    <property type="term" value="P:methylation"/>
    <property type="evidence" value="ECO:0007669"/>
    <property type="project" value="UniProtKB-KW"/>
</dbReference>
<proteinExistence type="predicted"/>
<dbReference type="EMBL" id="JAAXKY010000053">
    <property type="protein sequence ID" value="NMH78842.1"/>
    <property type="molecule type" value="Genomic_DNA"/>
</dbReference>
<dbReference type="InterPro" id="IPR053173">
    <property type="entry name" value="SAM-binding_MTase"/>
</dbReference>
<accession>A0ABX1REL7</accession>
<dbReference type="SUPFAM" id="SSF46785">
    <property type="entry name" value="Winged helix' DNA-binding domain"/>
    <property type="match status" value="1"/>
</dbReference>
<dbReference type="Pfam" id="PF21320">
    <property type="entry name" value="WHD_Rv2258c"/>
    <property type="match status" value="1"/>
</dbReference>
<evidence type="ECO:0000259" key="2">
    <source>
        <dbReference type="Pfam" id="PF21320"/>
    </source>
</evidence>
<keyword evidence="3" id="KW-0489">Methyltransferase</keyword>
<dbReference type="SUPFAM" id="SSF53335">
    <property type="entry name" value="S-adenosyl-L-methionine-dependent methyltransferases"/>
    <property type="match status" value="1"/>
</dbReference>
<feature type="domain" description="Methyltransferase" evidence="1">
    <location>
        <begin position="176"/>
        <end position="292"/>
    </location>
</feature>
<evidence type="ECO:0000313" key="3">
    <source>
        <dbReference type="EMBL" id="NMH78842.1"/>
    </source>
</evidence>
<dbReference type="PANTHER" id="PTHR45128:SF2">
    <property type="entry name" value="METHYLTRANSFERASE DOMAIN-CONTAINING PROTEIN"/>
    <property type="match status" value="1"/>
</dbReference>
<dbReference type="Pfam" id="PF13847">
    <property type="entry name" value="Methyltransf_31"/>
    <property type="match status" value="1"/>
</dbReference>
<organism evidence="3 4">
    <name type="scientific">Pseudonocardia xinjiangensis</name>
    <dbReference type="NCBI Taxonomy" id="75289"/>
    <lineage>
        <taxon>Bacteria</taxon>
        <taxon>Bacillati</taxon>
        <taxon>Actinomycetota</taxon>
        <taxon>Actinomycetes</taxon>
        <taxon>Pseudonocardiales</taxon>
        <taxon>Pseudonocardiaceae</taxon>
        <taxon>Pseudonocardia</taxon>
    </lineage>
</organism>
<keyword evidence="4" id="KW-1185">Reference proteome</keyword>
<dbReference type="Proteomes" id="UP001296706">
    <property type="component" value="Unassembled WGS sequence"/>
</dbReference>
<dbReference type="InterPro" id="IPR025714">
    <property type="entry name" value="Methyltranfer_dom"/>
</dbReference>
<protein>
    <submittedName>
        <fullName evidence="3">Methyltransferase domain-containing protein</fullName>
    </submittedName>
</protein>